<evidence type="ECO:0000256" key="3">
    <source>
        <dbReference type="ARBA" id="ARBA00022630"/>
    </source>
</evidence>
<accession>A0A498HHS7</accession>
<dbReference type="Proteomes" id="UP000290289">
    <property type="component" value="Chromosome 16"/>
</dbReference>
<dbReference type="FunFam" id="3.30.450.20:FF:000153">
    <property type="entry name" value="Protein TWIN LOV 1 isoform D"/>
    <property type="match status" value="1"/>
</dbReference>
<dbReference type="NCBIfam" id="TIGR00229">
    <property type="entry name" value="sensory_box"/>
    <property type="match status" value="1"/>
</dbReference>
<dbReference type="GO" id="GO:0009881">
    <property type="term" value="F:photoreceptor activity"/>
    <property type="evidence" value="ECO:0007669"/>
    <property type="project" value="UniProtKB-KW"/>
</dbReference>
<sequence length="516" mass="57385">MESELGLIEQSFISRYSLWVQEALGELPDSFTITDPWISGHPIVFASKEFLKMSGYSKNEVVGRNGRVFQGPGTCRRSVMEVREAIREERAVQVNLLNYRKDGTPFWMLFHMCPVFGKEDGRVIHFVGVQVPISRKPRRSGGRNGVGLCEEGSRMSEIVYGSCRKEVCFDSLVDLGRVLSLESALDDADSRGFNIEESCEASDVEKTRAATAINNILSVLTHYSELTGRLVCGKRCNLCGVGLLSSALNISLGRIKQSFKVSCFLKIADDCTFCLLRYDCVAFRTDSHLPDMPIVYASDAFFKLTGYARHEVLGRNCRFLSGADTDPSMIYRIDVSASSHFCLFSPQIKESIQNETACTVRILNYRKDKSSFWNLLHISPIRNASGKIAYFVGVQMEEGCKNQVEHGLSPEMRQLSTVGAVRIAVRSLTMGAGASKSISGNLSSFCSKLSDSLQLQAAHDDWPSSPRFEHLDQPVLGNFLHYTPSMRYGCTGKIETANSALRLAHVCDAPVIEWVY</sequence>
<dbReference type="PANTHER" id="PTHR47429">
    <property type="entry name" value="PROTEIN TWIN LOV 1"/>
    <property type="match status" value="1"/>
</dbReference>
<dbReference type="GO" id="GO:0009637">
    <property type="term" value="P:response to blue light"/>
    <property type="evidence" value="ECO:0007669"/>
    <property type="project" value="UniProtKB-ARBA"/>
</dbReference>
<evidence type="ECO:0000256" key="2">
    <source>
        <dbReference type="ARBA" id="ARBA00022606"/>
    </source>
</evidence>
<dbReference type="InterPro" id="IPR000014">
    <property type="entry name" value="PAS"/>
</dbReference>
<dbReference type="PROSITE" id="PS50112">
    <property type="entry name" value="PAS"/>
    <property type="match status" value="2"/>
</dbReference>
<evidence type="ECO:0000256" key="6">
    <source>
        <dbReference type="ARBA" id="ARBA00023170"/>
    </source>
</evidence>
<feature type="domain" description="PAS" evidence="7">
    <location>
        <begin position="39"/>
        <end position="65"/>
    </location>
</feature>
<evidence type="ECO:0008006" key="11">
    <source>
        <dbReference type="Google" id="ProtNLM"/>
    </source>
</evidence>
<dbReference type="Pfam" id="PF13426">
    <property type="entry name" value="PAS_9"/>
    <property type="match status" value="2"/>
</dbReference>
<dbReference type="GO" id="GO:0005634">
    <property type="term" value="C:nucleus"/>
    <property type="evidence" value="ECO:0007669"/>
    <property type="project" value="TreeGrafter"/>
</dbReference>
<dbReference type="AlphaFoldDB" id="A0A498HHS7"/>
<keyword evidence="6" id="KW-0675">Receptor</keyword>
<proteinExistence type="predicted"/>
<keyword evidence="4" id="KW-0288">FMN</keyword>
<dbReference type="CDD" id="cd00130">
    <property type="entry name" value="PAS"/>
    <property type="match status" value="2"/>
</dbReference>
<evidence type="ECO:0000256" key="1">
    <source>
        <dbReference type="ARBA" id="ARBA00022543"/>
    </source>
</evidence>
<dbReference type="SMART" id="SM00086">
    <property type="entry name" value="PAC"/>
    <property type="match status" value="2"/>
</dbReference>
<evidence type="ECO:0000259" key="8">
    <source>
        <dbReference type="PROSITE" id="PS50113"/>
    </source>
</evidence>
<evidence type="ECO:0000256" key="5">
    <source>
        <dbReference type="ARBA" id="ARBA00022991"/>
    </source>
</evidence>
<evidence type="ECO:0000313" key="9">
    <source>
        <dbReference type="EMBL" id="RXH69874.1"/>
    </source>
</evidence>
<feature type="domain" description="PAS" evidence="7">
    <location>
        <begin position="294"/>
        <end position="316"/>
    </location>
</feature>
<keyword evidence="10" id="KW-1185">Reference proteome</keyword>
<dbReference type="InterPro" id="IPR000700">
    <property type="entry name" value="PAS-assoc_C"/>
</dbReference>
<evidence type="ECO:0000256" key="4">
    <source>
        <dbReference type="ARBA" id="ARBA00022643"/>
    </source>
</evidence>
<dbReference type="PROSITE" id="PS50113">
    <property type="entry name" value="PAC"/>
    <property type="match status" value="1"/>
</dbReference>
<keyword evidence="5" id="KW-0157">Chromophore</keyword>
<comment type="caution">
    <text evidence="9">The sequence shown here is derived from an EMBL/GenBank/DDBJ whole genome shotgun (WGS) entry which is preliminary data.</text>
</comment>
<name>A0A498HHS7_MALDO</name>
<dbReference type="InterPro" id="IPR001610">
    <property type="entry name" value="PAC"/>
</dbReference>
<dbReference type="SUPFAM" id="SSF55785">
    <property type="entry name" value="PYP-like sensor domain (PAS domain)"/>
    <property type="match status" value="2"/>
</dbReference>
<dbReference type="Gene3D" id="3.30.450.20">
    <property type="entry name" value="PAS domain"/>
    <property type="match status" value="2"/>
</dbReference>
<keyword evidence="1" id="KW-0600">Photoreceptor protein</keyword>
<dbReference type="InterPro" id="IPR035965">
    <property type="entry name" value="PAS-like_dom_sf"/>
</dbReference>
<feature type="domain" description="PAC" evidence="8">
    <location>
        <begin position="356"/>
        <end position="410"/>
    </location>
</feature>
<dbReference type="PANTHER" id="PTHR47429:SF2">
    <property type="entry name" value="PROTEIN TWIN LOV 1"/>
    <property type="match status" value="1"/>
</dbReference>
<dbReference type="EMBL" id="RDQH01000342">
    <property type="protein sequence ID" value="RXH69874.1"/>
    <property type="molecule type" value="Genomic_DNA"/>
</dbReference>
<organism evidence="9 10">
    <name type="scientific">Malus domestica</name>
    <name type="common">Apple</name>
    <name type="synonym">Pyrus malus</name>
    <dbReference type="NCBI Taxonomy" id="3750"/>
    <lineage>
        <taxon>Eukaryota</taxon>
        <taxon>Viridiplantae</taxon>
        <taxon>Streptophyta</taxon>
        <taxon>Embryophyta</taxon>
        <taxon>Tracheophyta</taxon>
        <taxon>Spermatophyta</taxon>
        <taxon>Magnoliopsida</taxon>
        <taxon>eudicotyledons</taxon>
        <taxon>Gunneridae</taxon>
        <taxon>Pentapetalae</taxon>
        <taxon>rosids</taxon>
        <taxon>fabids</taxon>
        <taxon>Rosales</taxon>
        <taxon>Rosaceae</taxon>
        <taxon>Amygdaloideae</taxon>
        <taxon>Maleae</taxon>
        <taxon>Malus</taxon>
    </lineage>
</organism>
<reference evidence="9 10" key="1">
    <citation type="submission" date="2018-10" db="EMBL/GenBank/DDBJ databases">
        <title>A high-quality apple genome assembly.</title>
        <authorList>
            <person name="Hu J."/>
        </authorList>
    </citation>
    <scope>NUCLEOTIDE SEQUENCE [LARGE SCALE GENOMIC DNA]</scope>
    <source>
        <strain evidence="10">cv. HFTH1</strain>
        <tissue evidence="9">Young leaf</tissue>
    </source>
</reference>
<protein>
    <recommendedName>
        <fullName evidence="11">LOV domain-containing protein</fullName>
    </recommendedName>
</protein>
<gene>
    <name evidence="9" type="ORF">DVH24_007130</name>
</gene>
<evidence type="ECO:0000313" key="10">
    <source>
        <dbReference type="Proteomes" id="UP000290289"/>
    </source>
</evidence>
<keyword evidence="3" id="KW-0285">Flavoprotein</keyword>
<keyword evidence="2" id="KW-0716">Sensory transduction</keyword>
<evidence type="ECO:0000259" key="7">
    <source>
        <dbReference type="PROSITE" id="PS50112"/>
    </source>
</evidence>